<reference evidence="1" key="1">
    <citation type="submission" date="2020-11" db="EMBL/GenBank/DDBJ databases">
        <authorList>
            <person name="Tran Van P."/>
        </authorList>
    </citation>
    <scope>NUCLEOTIDE SEQUENCE</scope>
</reference>
<proteinExistence type="predicted"/>
<name>A0A7R9EMI4_9NEOP</name>
<accession>A0A7R9EMI4</accession>
<dbReference type="EMBL" id="OD564356">
    <property type="protein sequence ID" value="CAD7437996.1"/>
    <property type="molecule type" value="Genomic_DNA"/>
</dbReference>
<gene>
    <name evidence="1" type="ORF">TBIB3V08_LOCUS595</name>
</gene>
<evidence type="ECO:0000313" key="1">
    <source>
        <dbReference type="EMBL" id="CAD7437996.1"/>
    </source>
</evidence>
<organism evidence="1">
    <name type="scientific">Timema bartmani</name>
    <dbReference type="NCBI Taxonomy" id="61472"/>
    <lineage>
        <taxon>Eukaryota</taxon>
        <taxon>Metazoa</taxon>
        <taxon>Ecdysozoa</taxon>
        <taxon>Arthropoda</taxon>
        <taxon>Hexapoda</taxon>
        <taxon>Insecta</taxon>
        <taxon>Pterygota</taxon>
        <taxon>Neoptera</taxon>
        <taxon>Polyneoptera</taxon>
        <taxon>Phasmatodea</taxon>
        <taxon>Timematodea</taxon>
        <taxon>Timematoidea</taxon>
        <taxon>Timematidae</taxon>
        <taxon>Timema</taxon>
    </lineage>
</organism>
<protein>
    <submittedName>
        <fullName evidence="1">Uncharacterized protein</fullName>
    </submittedName>
</protein>
<dbReference type="AlphaFoldDB" id="A0A7R9EMI4"/>
<sequence length="82" mass="9575">MFVFNKGSSCEVRSAHHVSERYVLIYTPDCACIHQHMSVDDLRSVFQVDHHEKVMGNEERKQEALVFSFRLNTGITVQDYKE</sequence>